<evidence type="ECO:0000259" key="7">
    <source>
        <dbReference type="SMART" id="SM00988"/>
    </source>
</evidence>
<reference evidence="8 9" key="1">
    <citation type="submission" date="2016-11" db="EMBL/GenBank/DDBJ databases">
        <authorList>
            <person name="Jaros S."/>
            <person name="Januszkiewicz K."/>
            <person name="Wedrychowicz H."/>
        </authorList>
    </citation>
    <scope>NUCLEOTIDE SEQUENCE [LARGE SCALE GENOMIC DNA]</scope>
    <source>
        <strain evidence="8 9">CGMCC 1.10190</strain>
    </source>
</reference>
<dbReference type="SMART" id="SM00988">
    <property type="entry name" value="UreE_N"/>
    <property type="match status" value="1"/>
</dbReference>
<evidence type="ECO:0000256" key="5">
    <source>
        <dbReference type="HAMAP-Rule" id="MF_00822"/>
    </source>
</evidence>
<dbReference type="GO" id="GO:0019627">
    <property type="term" value="P:urea metabolic process"/>
    <property type="evidence" value="ECO:0007669"/>
    <property type="project" value="InterPro"/>
</dbReference>
<comment type="subcellular location">
    <subcellularLocation>
        <location evidence="1 5">Cytoplasm</location>
    </subcellularLocation>
</comment>
<evidence type="ECO:0000256" key="4">
    <source>
        <dbReference type="ARBA" id="ARBA00023186"/>
    </source>
</evidence>
<protein>
    <recommendedName>
        <fullName evidence="5">Urease accessory protein UreE</fullName>
    </recommendedName>
</protein>
<dbReference type="HAMAP" id="MF_00822">
    <property type="entry name" value="UreE"/>
    <property type="match status" value="1"/>
</dbReference>
<evidence type="ECO:0000256" key="1">
    <source>
        <dbReference type="ARBA" id="ARBA00004496"/>
    </source>
</evidence>
<keyword evidence="9" id="KW-1185">Reference proteome</keyword>
<dbReference type="Pfam" id="PF02814">
    <property type="entry name" value="UreE_N"/>
    <property type="match status" value="1"/>
</dbReference>
<comment type="function">
    <text evidence="5">Involved in urease metallocenter assembly. Binds nickel. Probably functions as a nickel donor during metallocenter assembly.</text>
</comment>
<accession>A0A1M5ZMU1</accession>
<dbReference type="GO" id="GO:0005737">
    <property type="term" value="C:cytoplasm"/>
    <property type="evidence" value="ECO:0007669"/>
    <property type="project" value="UniProtKB-SubCell"/>
</dbReference>
<dbReference type="Gene3D" id="2.60.260.20">
    <property type="entry name" value="Urease metallochaperone UreE, N-terminal domain"/>
    <property type="match status" value="1"/>
</dbReference>
<dbReference type="Proteomes" id="UP000184226">
    <property type="component" value="Unassembled WGS sequence"/>
</dbReference>
<comment type="similarity">
    <text evidence="5">Belongs to the UreE family.</text>
</comment>
<dbReference type="EMBL" id="FQXE01000016">
    <property type="protein sequence ID" value="SHI25478.1"/>
    <property type="molecule type" value="Genomic_DNA"/>
</dbReference>
<dbReference type="NCBIfam" id="NF009751">
    <property type="entry name" value="PRK13261.1-1"/>
    <property type="match status" value="1"/>
</dbReference>
<evidence type="ECO:0000256" key="3">
    <source>
        <dbReference type="ARBA" id="ARBA00022596"/>
    </source>
</evidence>
<dbReference type="SUPFAM" id="SSF69737">
    <property type="entry name" value="Urease metallochaperone UreE, C-terminal domain"/>
    <property type="match status" value="1"/>
</dbReference>
<evidence type="ECO:0000256" key="6">
    <source>
        <dbReference type="SAM" id="MobiDB-lite"/>
    </source>
</evidence>
<evidence type="ECO:0000256" key="2">
    <source>
        <dbReference type="ARBA" id="ARBA00022490"/>
    </source>
</evidence>
<keyword evidence="2 5" id="KW-0963">Cytoplasm</keyword>
<gene>
    <name evidence="5" type="primary">ureE</name>
    <name evidence="8" type="ORF">SAMN04488135_11644</name>
</gene>
<sequence length="251" mass="27336">MRMIKKQLRGAGLAQALIRNAPKAVLPFESRRRSRQKIELDNGEPVGLALNQGAVLRHGDVLMADDGGLIVVQAAIESVLKVTAQVPQQLARAAYHLGNRHILVEVGPDYLQLEHDAVLVDMLRQLGGVTVSEVKARFEPDAGAYGGGHKHGHDASFAEDYALAQAAYAAHEGPGEHAGGQDHQEHPQDHDHGHGPDHDPGHDHDHDHSHEHQRQHEHDHGHGHDDDHSHGHDGEHVGGASAERRRKPPRG</sequence>
<dbReference type="InterPro" id="IPR036118">
    <property type="entry name" value="UreE_N_sf"/>
</dbReference>
<feature type="compositionally biased region" description="Basic and acidic residues" evidence="6">
    <location>
        <begin position="173"/>
        <end position="236"/>
    </location>
</feature>
<dbReference type="CDD" id="cd00571">
    <property type="entry name" value="UreE"/>
    <property type="match status" value="1"/>
</dbReference>
<dbReference type="STRING" id="658167.SAMN04488135_11644"/>
<dbReference type="GO" id="GO:0051082">
    <property type="term" value="F:unfolded protein binding"/>
    <property type="evidence" value="ECO:0007669"/>
    <property type="project" value="UniProtKB-UniRule"/>
</dbReference>
<organism evidence="8 9">
    <name type="scientific">Pollutimonas bauzanensis</name>
    <dbReference type="NCBI Taxonomy" id="658167"/>
    <lineage>
        <taxon>Bacteria</taxon>
        <taxon>Pseudomonadati</taxon>
        <taxon>Pseudomonadota</taxon>
        <taxon>Betaproteobacteria</taxon>
        <taxon>Burkholderiales</taxon>
        <taxon>Alcaligenaceae</taxon>
        <taxon>Pollutimonas</taxon>
    </lineage>
</organism>
<dbReference type="GO" id="GO:0065003">
    <property type="term" value="P:protein-containing complex assembly"/>
    <property type="evidence" value="ECO:0007669"/>
    <property type="project" value="InterPro"/>
</dbReference>
<feature type="region of interest" description="Disordered" evidence="6">
    <location>
        <begin position="171"/>
        <end position="251"/>
    </location>
</feature>
<dbReference type="InterPro" id="IPR007864">
    <property type="entry name" value="UreE_C_dom"/>
</dbReference>
<name>A0A1M5ZMU1_9BURK</name>
<dbReference type="AlphaFoldDB" id="A0A1M5ZMU1"/>
<evidence type="ECO:0000313" key="9">
    <source>
        <dbReference type="Proteomes" id="UP000184226"/>
    </source>
</evidence>
<keyword evidence="3 5" id="KW-0533">Nickel</keyword>
<proteinExistence type="inferred from homology"/>
<dbReference type="GO" id="GO:0006457">
    <property type="term" value="P:protein folding"/>
    <property type="evidence" value="ECO:0007669"/>
    <property type="project" value="InterPro"/>
</dbReference>
<dbReference type="Gene3D" id="3.30.70.790">
    <property type="entry name" value="UreE, C-terminal domain"/>
    <property type="match status" value="1"/>
</dbReference>
<keyword evidence="4 5" id="KW-0143">Chaperone</keyword>
<dbReference type="OrthoDB" id="5421304at2"/>
<dbReference type="GO" id="GO:0016151">
    <property type="term" value="F:nickel cation binding"/>
    <property type="evidence" value="ECO:0007669"/>
    <property type="project" value="UniProtKB-UniRule"/>
</dbReference>
<dbReference type="SUPFAM" id="SSF69287">
    <property type="entry name" value="Urease metallochaperone UreE, N-terminal domain"/>
    <property type="match status" value="1"/>
</dbReference>
<evidence type="ECO:0000313" key="8">
    <source>
        <dbReference type="EMBL" id="SHI25478.1"/>
    </source>
</evidence>
<dbReference type="InterPro" id="IPR004029">
    <property type="entry name" value="UreE_N"/>
</dbReference>
<dbReference type="InterPro" id="IPR012406">
    <property type="entry name" value="UreE"/>
</dbReference>
<feature type="domain" description="UreE urease accessory N-terminal" evidence="7">
    <location>
        <begin position="8"/>
        <end position="70"/>
    </location>
</feature>
<dbReference type="Pfam" id="PF05194">
    <property type="entry name" value="UreE_C"/>
    <property type="match status" value="1"/>
</dbReference>
<dbReference type="NCBIfam" id="NF009762">
    <property type="entry name" value="PRK13263.1"/>
    <property type="match status" value="1"/>
</dbReference>